<dbReference type="Pfam" id="PF13426">
    <property type="entry name" value="PAS_9"/>
    <property type="match status" value="4"/>
</dbReference>
<comment type="caution">
    <text evidence="12">The sequence shown here is derived from an EMBL/GenBank/DDBJ whole genome shotgun (WGS) entry which is preliminary data.</text>
</comment>
<dbReference type="SUPFAM" id="SSF47384">
    <property type="entry name" value="Homodimeric domain of signal transducing histidine kinase"/>
    <property type="match status" value="1"/>
</dbReference>
<evidence type="ECO:0000313" key="12">
    <source>
        <dbReference type="EMBL" id="OKH39649.1"/>
    </source>
</evidence>
<sequence>MTSPISNNSGFTQPIKEEDPTQQSLKSEKLQILFETAFDAMAIADDRGRYLKVNTAACELFGLENDRLLERCITEFVAPEFDFPTLWQELPQQNKVHSEFCLARVDGELRVVEYAATANFLPHCHLLVMRDITQRRQAEEKVQELTHQLAQTEAQLRLESENIVTSSESHCLEQIARHIPGVIYQFRLRPDGTSHFPYTSEGLREIYGVDPEEVREDASKVFTVVHSEDFDRVHQSILKSAAELSSWYCEYRVCFPDGRMLWLVGHATPQREPDGSTLWHGYIRDITNRKQSEADNQRQLAILESTSDLIGTSDVTGKAIYLNRAWRNLLNNDDEAIAKLQISSFHPEWALDIILNQGLPEAIRSGIWHGETAILDPTGREIPVSQVVVAHKSTDGEVEYFSTIVRDITESKATELALRNSLKQLSEIKFALDQAAIVVITDRQGIIKYVNDKFCKISQYSRAELIGQNHRLINSGYHPKEFFQNLWQTISTGQVWQGEIKNRAKDGTYYWVNTTIVPLLNEHNQPSQYLAIRSDITSRQETEAKLIETTQLQQAILDSAHYTIISTDTNGIIKTINAAAQKMLGYSSAELVDKVTPAIFHDIEEIKQRAIELSSELGKSISPGFEVFVAKARLGIIDEYEWSYIRKDGSRFPVQLSVTALRDREGEITGFLGIGNDITERKEAEKNLRQNEQKYHQILDAITDMVLVKGPKSRIVWANKAFRDYYGLSNEQLKDMIDAPFNQPDYTLQYIRDDAYVFETGQSLEIEEPVTRYDGKVKMFNTIKSVIRNEVGEKILTVGVSRDISDRKQAEKALRESEEKLRSLFELCPVGIALNDLQGKFIEVNKAFETITSYSLAELNQLSYWDLTPKKYADEEARQLKLLNTIGRYGPYQKEYIRKDGSLLPVELQGLLVTGKEGNQYIWSIIVDIAERKRQEQAFRLIVEGTAAKTGAAFFKSCVQYLAQVLEVRYALIAEFVDSEKLQIKTLAFWAGDDFGDNFTYNLAGVPCENVYTQGQLCVYPNSVRSLFPKSTDLIRLEAESYAGLPIVDAAGNCLGLLAVLDTKPMEEDFKMQSAILRIFATRAGAEIERINAEAALRQKTEELETTLNKLQNTQTQLIQAEKMSSLGQLVAGIAHEINNPVNFIYGNIEPAKDYASNLIELIQLYQKYYPNPPSEIYDFTEEIELEYLASDFPKLLTSMKTGSIRIRDIVKSLRTFSRLDEALLKQIDIHENLESTLVILQNRLNGRTGTPEIQINKNYGHLPLVECYGGLLNQVLMNLLMNAIDAIEQQRETLNSTEKSNYYGQITITTSVCSENQVAISIKDNGCGMSPQVQEKIFNPFFTTKAIGKGTGMGLAISYQIMTENHQGKLRCFSIQGKGSEFQIELPIHDCRYDKKCRTK</sequence>
<dbReference type="SMART" id="SM00388">
    <property type="entry name" value="HisKA"/>
    <property type="match status" value="1"/>
</dbReference>
<evidence type="ECO:0000259" key="9">
    <source>
        <dbReference type="PROSITE" id="PS50109"/>
    </source>
</evidence>
<dbReference type="InterPro" id="IPR001610">
    <property type="entry name" value="PAC"/>
</dbReference>
<evidence type="ECO:0000256" key="1">
    <source>
        <dbReference type="ARBA" id="ARBA00000085"/>
    </source>
</evidence>
<dbReference type="Gene3D" id="3.30.450.20">
    <property type="entry name" value="PAS domain"/>
    <property type="match status" value="7"/>
</dbReference>
<dbReference type="PROSITE" id="PS50113">
    <property type="entry name" value="PAC"/>
    <property type="match status" value="6"/>
</dbReference>
<evidence type="ECO:0000259" key="11">
    <source>
        <dbReference type="PROSITE" id="PS50113"/>
    </source>
</evidence>
<evidence type="ECO:0000256" key="3">
    <source>
        <dbReference type="ARBA" id="ARBA00022553"/>
    </source>
</evidence>
<dbReference type="NCBIfam" id="TIGR00229">
    <property type="entry name" value="sensory_box"/>
    <property type="match status" value="7"/>
</dbReference>
<evidence type="ECO:0000256" key="6">
    <source>
        <dbReference type="ARBA" id="ARBA00023012"/>
    </source>
</evidence>
<dbReference type="Gene3D" id="3.30.565.10">
    <property type="entry name" value="Histidine kinase-like ATPase, C-terminal domain"/>
    <property type="match status" value="1"/>
</dbReference>
<dbReference type="SUPFAM" id="SSF55874">
    <property type="entry name" value="ATPase domain of HSP90 chaperone/DNA topoisomerase II/histidine kinase"/>
    <property type="match status" value="1"/>
</dbReference>
<dbReference type="GO" id="GO:0000155">
    <property type="term" value="F:phosphorelay sensor kinase activity"/>
    <property type="evidence" value="ECO:0007669"/>
    <property type="project" value="InterPro"/>
</dbReference>
<evidence type="ECO:0000256" key="2">
    <source>
        <dbReference type="ARBA" id="ARBA00012438"/>
    </source>
</evidence>
<gene>
    <name evidence="12" type="ORF">NIES2119_05095</name>
</gene>
<dbReference type="PROSITE" id="PS50109">
    <property type="entry name" value="HIS_KIN"/>
    <property type="match status" value="1"/>
</dbReference>
<keyword evidence="6" id="KW-0902">Two-component regulatory system</keyword>
<dbReference type="InterPro" id="IPR003018">
    <property type="entry name" value="GAF"/>
</dbReference>
<dbReference type="InterPro" id="IPR005467">
    <property type="entry name" value="His_kinase_dom"/>
</dbReference>
<dbReference type="Gene3D" id="3.30.450.40">
    <property type="match status" value="1"/>
</dbReference>
<dbReference type="CDD" id="cd00082">
    <property type="entry name" value="HisKA"/>
    <property type="match status" value="1"/>
</dbReference>
<feature type="domain" description="PAC" evidence="11">
    <location>
        <begin position="496"/>
        <end position="548"/>
    </location>
</feature>
<keyword evidence="7" id="KW-0175">Coiled coil</keyword>
<feature type="coiled-coil region" evidence="7">
    <location>
        <begin position="1083"/>
        <end position="1124"/>
    </location>
</feature>
<dbReference type="InterPro" id="IPR036890">
    <property type="entry name" value="HATPase_C_sf"/>
</dbReference>
<evidence type="ECO:0000256" key="7">
    <source>
        <dbReference type="SAM" id="Coils"/>
    </source>
</evidence>
<dbReference type="SUPFAM" id="SSF55781">
    <property type="entry name" value="GAF domain-like"/>
    <property type="match status" value="1"/>
</dbReference>
<dbReference type="InterPro" id="IPR003661">
    <property type="entry name" value="HisK_dim/P_dom"/>
</dbReference>
<keyword evidence="5" id="KW-0418">Kinase</keyword>
<feature type="domain" description="PAC" evidence="11">
    <location>
        <begin position="247"/>
        <end position="298"/>
    </location>
</feature>
<feature type="region of interest" description="Disordered" evidence="8">
    <location>
        <begin position="1"/>
        <end position="24"/>
    </location>
</feature>
<dbReference type="Pfam" id="PF08448">
    <property type="entry name" value="PAS_4"/>
    <property type="match status" value="1"/>
</dbReference>
<dbReference type="Pfam" id="PF08447">
    <property type="entry name" value="PAS_3"/>
    <property type="match status" value="1"/>
</dbReference>
<feature type="domain" description="PAS" evidence="10">
    <location>
        <begin position="186"/>
        <end position="245"/>
    </location>
</feature>
<dbReference type="Gene3D" id="1.10.287.130">
    <property type="match status" value="1"/>
</dbReference>
<accession>A0A1U7IQJ9</accession>
<dbReference type="Proteomes" id="UP000185860">
    <property type="component" value="Unassembled WGS sequence"/>
</dbReference>
<feature type="domain" description="PAC" evidence="11">
    <location>
        <begin position="368"/>
        <end position="420"/>
    </location>
</feature>
<dbReference type="SMART" id="SM00387">
    <property type="entry name" value="HATPase_c"/>
    <property type="match status" value="1"/>
</dbReference>
<feature type="coiled-coil region" evidence="7">
    <location>
        <begin position="135"/>
        <end position="162"/>
    </location>
</feature>
<dbReference type="InterPro" id="IPR013656">
    <property type="entry name" value="PAS_4"/>
</dbReference>
<dbReference type="SMART" id="SM00086">
    <property type="entry name" value="PAC"/>
    <property type="match status" value="7"/>
</dbReference>
<feature type="compositionally biased region" description="Polar residues" evidence="8">
    <location>
        <begin position="1"/>
        <end position="12"/>
    </location>
</feature>
<dbReference type="EMBL" id="MRCE01000004">
    <property type="protein sequence ID" value="OKH39649.1"/>
    <property type="molecule type" value="Genomic_DNA"/>
</dbReference>
<dbReference type="PANTHER" id="PTHR43304">
    <property type="entry name" value="PHYTOCHROME-LIKE PROTEIN CPH1"/>
    <property type="match status" value="1"/>
</dbReference>
<evidence type="ECO:0000256" key="4">
    <source>
        <dbReference type="ARBA" id="ARBA00022679"/>
    </source>
</evidence>
<comment type="catalytic activity">
    <reaction evidence="1">
        <text>ATP + protein L-histidine = ADP + protein N-phospho-L-histidine.</text>
        <dbReference type="EC" id="2.7.13.3"/>
    </reaction>
</comment>
<proteinExistence type="predicted"/>
<dbReference type="EC" id="2.7.13.3" evidence="2"/>
<dbReference type="STRING" id="454136.NIES2119_05095"/>
<feature type="domain" description="PAC" evidence="11">
    <location>
        <begin position="764"/>
        <end position="816"/>
    </location>
</feature>
<evidence type="ECO:0000256" key="5">
    <source>
        <dbReference type="ARBA" id="ARBA00022777"/>
    </source>
</evidence>
<evidence type="ECO:0000256" key="8">
    <source>
        <dbReference type="SAM" id="MobiDB-lite"/>
    </source>
</evidence>
<evidence type="ECO:0000259" key="10">
    <source>
        <dbReference type="PROSITE" id="PS50112"/>
    </source>
</evidence>
<dbReference type="InterPro" id="IPR029016">
    <property type="entry name" value="GAF-like_dom_sf"/>
</dbReference>
<dbReference type="InterPro" id="IPR052162">
    <property type="entry name" value="Sensor_kinase/Photoreceptor"/>
</dbReference>
<dbReference type="SMART" id="SM00065">
    <property type="entry name" value="GAF"/>
    <property type="match status" value="1"/>
</dbReference>
<feature type="domain" description="PAS" evidence="10">
    <location>
        <begin position="26"/>
        <end position="80"/>
    </location>
</feature>
<organism evidence="12 13">
    <name type="scientific">[Phormidium ambiguum] IAM M-71</name>
    <dbReference type="NCBI Taxonomy" id="454136"/>
    <lineage>
        <taxon>Bacteria</taxon>
        <taxon>Bacillati</taxon>
        <taxon>Cyanobacteriota</taxon>
        <taxon>Cyanophyceae</taxon>
        <taxon>Oscillatoriophycideae</taxon>
        <taxon>Aerosakkonematales</taxon>
        <taxon>Aerosakkonemataceae</taxon>
        <taxon>Floridanema</taxon>
    </lineage>
</organism>
<feature type="domain" description="PAC" evidence="11">
    <location>
        <begin position="890"/>
        <end position="941"/>
    </location>
</feature>
<dbReference type="CDD" id="cd00130">
    <property type="entry name" value="PAS"/>
    <property type="match status" value="6"/>
</dbReference>
<dbReference type="InterPro" id="IPR035965">
    <property type="entry name" value="PAS-like_dom_sf"/>
</dbReference>
<evidence type="ECO:0000313" key="13">
    <source>
        <dbReference type="Proteomes" id="UP000185860"/>
    </source>
</evidence>
<feature type="domain" description="PAS" evidence="10">
    <location>
        <begin position="438"/>
        <end position="481"/>
    </location>
</feature>
<dbReference type="PRINTS" id="PR00344">
    <property type="entry name" value="BCTRLSENSOR"/>
</dbReference>
<dbReference type="InterPro" id="IPR003594">
    <property type="entry name" value="HATPase_dom"/>
</dbReference>
<feature type="domain" description="Histidine kinase" evidence="9">
    <location>
        <begin position="1133"/>
        <end position="1391"/>
    </location>
</feature>
<dbReference type="InterPro" id="IPR000700">
    <property type="entry name" value="PAS-assoc_C"/>
</dbReference>
<keyword evidence="3" id="KW-0597">Phosphoprotein</keyword>
<feature type="domain" description="PAS" evidence="10">
    <location>
        <begin position="549"/>
        <end position="594"/>
    </location>
</feature>
<dbReference type="InterPro" id="IPR000014">
    <property type="entry name" value="PAS"/>
</dbReference>
<dbReference type="PROSITE" id="PS50112">
    <property type="entry name" value="PAS"/>
    <property type="match status" value="6"/>
</dbReference>
<dbReference type="SUPFAM" id="SSF55785">
    <property type="entry name" value="PYP-like sensor domain (PAS domain)"/>
    <property type="match status" value="7"/>
</dbReference>
<dbReference type="InterPro" id="IPR004358">
    <property type="entry name" value="Sig_transdc_His_kin-like_C"/>
</dbReference>
<name>A0A1U7IQJ9_9CYAN</name>
<dbReference type="PANTHER" id="PTHR43304:SF1">
    <property type="entry name" value="PAC DOMAIN-CONTAINING PROTEIN"/>
    <property type="match status" value="1"/>
</dbReference>
<keyword evidence="4" id="KW-0808">Transferase</keyword>
<dbReference type="Pfam" id="PF13188">
    <property type="entry name" value="PAS_8"/>
    <property type="match status" value="1"/>
</dbReference>
<dbReference type="OrthoDB" id="442746at2"/>
<feature type="domain" description="PAS" evidence="10">
    <location>
        <begin position="691"/>
        <end position="733"/>
    </location>
</feature>
<protein>
    <recommendedName>
        <fullName evidence="2">histidine kinase</fullName>
        <ecNumber evidence="2">2.7.13.3</ecNumber>
    </recommendedName>
</protein>
<dbReference type="RefSeq" id="WP_073592369.1">
    <property type="nucleotide sequence ID" value="NZ_MRCE01000004.1"/>
</dbReference>
<dbReference type="Pfam" id="PF02518">
    <property type="entry name" value="HATPase_c"/>
    <property type="match status" value="1"/>
</dbReference>
<dbReference type="InterPro" id="IPR013655">
    <property type="entry name" value="PAS_fold_3"/>
</dbReference>
<reference evidence="12 13" key="1">
    <citation type="submission" date="2016-11" db="EMBL/GenBank/DDBJ databases">
        <title>Draft Genome Sequences of Nine Cyanobacterial Strains from Diverse Habitats.</title>
        <authorList>
            <person name="Zhu T."/>
            <person name="Hou S."/>
            <person name="Lu X."/>
            <person name="Hess W.R."/>
        </authorList>
    </citation>
    <scope>NUCLEOTIDE SEQUENCE [LARGE SCALE GENOMIC DNA]</scope>
    <source>
        <strain evidence="12 13">IAM M-71</strain>
    </source>
</reference>
<dbReference type="InterPro" id="IPR036097">
    <property type="entry name" value="HisK_dim/P_sf"/>
</dbReference>
<feature type="domain" description="PAC" evidence="11">
    <location>
        <begin position="638"/>
        <end position="690"/>
    </location>
</feature>
<feature type="domain" description="PAS" evidence="10">
    <location>
        <begin position="817"/>
        <end position="859"/>
    </location>
</feature>
<dbReference type="SMART" id="SM00091">
    <property type="entry name" value="PAS"/>
    <property type="match status" value="7"/>
</dbReference>